<reference evidence="1 2" key="1">
    <citation type="submission" date="2018-06" db="EMBL/GenBank/DDBJ databases">
        <title>Combined omics and stable isotope probing to characterize newly discovered Mariana Back-Arc vent microbial communities.</title>
        <authorList>
            <person name="Trembath-Reichert E."/>
            <person name="Huber J.A."/>
        </authorList>
    </citation>
    <scope>NUCLEOTIDE SEQUENCE [LARGE SCALE GENOMIC DNA]</scope>
    <source>
        <strain evidence="1">MAG 24</strain>
    </source>
</reference>
<protein>
    <submittedName>
        <fullName evidence="1">Uncharacterized protein</fullName>
    </submittedName>
</protein>
<name>A0A432GPR3_9DELT</name>
<evidence type="ECO:0000313" key="1">
    <source>
        <dbReference type="EMBL" id="RTZ85460.1"/>
    </source>
</evidence>
<dbReference type="AlphaFoldDB" id="A0A432GPR3"/>
<proteinExistence type="predicted"/>
<feature type="non-terminal residue" evidence="1">
    <location>
        <position position="1"/>
    </location>
</feature>
<dbReference type="EMBL" id="QNZI01000101">
    <property type="protein sequence ID" value="RTZ85460.1"/>
    <property type="molecule type" value="Genomic_DNA"/>
</dbReference>
<organism evidence="1 2">
    <name type="scientific">SAR324 cluster bacterium</name>
    <dbReference type="NCBI Taxonomy" id="2024889"/>
    <lineage>
        <taxon>Bacteria</taxon>
        <taxon>Deltaproteobacteria</taxon>
        <taxon>SAR324 cluster</taxon>
    </lineage>
</organism>
<accession>A0A432GPR3</accession>
<gene>
    <name evidence="1" type="ORF">DSY94_03805</name>
</gene>
<dbReference type="Proteomes" id="UP000287176">
    <property type="component" value="Unassembled WGS sequence"/>
</dbReference>
<evidence type="ECO:0000313" key="2">
    <source>
        <dbReference type="Proteomes" id="UP000287176"/>
    </source>
</evidence>
<comment type="caution">
    <text evidence="1">The sequence shown here is derived from an EMBL/GenBank/DDBJ whole genome shotgun (WGS) entry which is preliminary data.</text>
</comment>
<sequence length="69" mass="7682">RCFLKKTKSFALLPFESLFQQGLPTLKIVVLLPVILCHSGHSEAQNLNQEEMFQKLGAIRTAIAPPTAF</sequence>